<organism evidence="2 3">
    <name type="scientific">Megasphaera cerevisiae DSM 20462</name>
    <dbReference type="NCBI Taxonomy" id="1122219"/>
    <lineage>
        <taxon>Bacteria</taxon>
        <taxon>Bacillati</taxon>
        <taxon>Bacillota</taxon>
        <taxon>Negativicutes</taxon>
        <taxon>Veillonellales</taxon>
        <taxon>Veillonellaceae</taxon>
        <taxon>Megasphaera</taxon>
    </lineage>
</organism>
<sequence length="224" mass="24766">MADLELVPVRTRILTDKDNIVDVIEEYAKHLVGPDDLICSAESVVAITQHRYTRPEELTPSWQARLMRRFVPGEGSMASLYGMQAAMELEGEWKMLFGFIAGFLAKLIGKNGVWYQLCRQASLTDDVTGTMPPFDKCIVYGPADPDGVAEKIKKRMGCYGACVADVNDLKRSAVLGHSRGLNPKEIAKILINNPFGNASQKTPIVIIKNYAQCIKETKSTKTAK</sequence>
<dbReference type="GO" id="GO:0016874">
    <property type="term" value="F:ligase activity"/>
    <property type="evidence" value="ECO:0007669"/>
    <property type="project" value="UniProtKB-KW"/>
</dbReference>
<name>A0A0J6WWI9_9FIRM</name>
<dbReference type="InterPro" id="IPR002847">
    <property type="entry name" value="F420-0_gamma-glut_ligase-dom"/>
</dbReference>
<dbReference type="STRING" id="39029.BSR42_06400"/>
<evidence type="ECO:0000259" key="1">
    <source>
        <dbReference type="Pfam" id="PF01996"/>
    </source>
</evidence>
<dbReference type="AlphaFoldDB" id="A0A0J6WWI9"/>
<reference evidence="2 3" key="1">
    <citation type="submission" date="2015-06" db="EMBL/GenBank/DDBJ databases">
        <title>Draft genome sequence of beer spoilage bacterium Megasphaera cerevisiae type strain 20462.</title>
        <authorList>
            <person name="Kutumbaka K."/>
            <person name="Pasmowitz J."/>
            <person name="Mategko J."/>
            <person name="Reyes D."/>
            <person name="Friedrich A."/>
            <person name="Han S."/>
            <person name="Martens-Habbena W."/>
            <person name="Neal-McKinney J."/>
            <person name="Janagama H.K."/>
            <person name="Nadala C."/>
            <person name="Samadpour M."/>
        </authorList>
    </citation>
    <scope>NUCLEOTIDE SEQUENCE [LARGE SCALE GENOMIC DNA]</scope>
    <source>
        <strain evidence="2 3">DSM 20462</strain>
    </source>
</reference>
<protein>
    <submittedName>
        <fullName evidence="2">F420-0:Gamma-glutamyl ligase</fullName>
    </submittedName>
</protein>
<dbReference type="RefSeq" id="WP_048512855.1">
    <property type="nucleotide sequence ID" value="NZ_FUXD01000003.1"/>
</dbReference>
<comment type="caution">
    <text evidence="2">The sequence shown here is derived from an EMBL/GenBank/DDBJ whole genome shotgun (WGS) entry which is preliminary data.</text>
</comment>
<dbReference type="PATRIC" id="fig|1122219.3.peg.106"/>
<accession>A0A0J6WWI9</accession>
<dbReference type="InParanoid" id="A0A0J6WWI9"/>
<evidence type="ECO:0000313" key="3">
    <source>
        <dbReference type="Proteomes" id="UP000036503"/>
    </source>
</evidence>
<keyword evidence="2" id="KW-0436">Ligase</keyword>
<dbReference type="OrthoDB" id="9763290at2"/>
<evidence type="ECO:0000313" key="2">
    <source>
        <dbReference type="EMBL" id="KMO87895.1"/>
    </source>
</evidence>
<gene>
    <name evidence="2" type="ORF">AB840_00490</name>
</gene>
<dbReference type="EMBL" id="LEKT01000001">
    <property type="protein sequence ID" value="KMO87895.1"/>
    <property type="molecule type" value="Genomic_DNA"/>
</dbReference>
<dbReference type="Gene3D" id="3.30.1330.100">
    <property type="entry name" value="CofE-like"/>
    <property type="match status" value="1"/>
</dbReference>
<dbReference type="Proteomes" id="UP000036503">
    <property type="component" value="Unassembled WGS sequence"/>
</dbReference>
<dbReference type="Pfam" id="PF01996">
    <property type="entry name" value="F420_ligase"/>
    <property type="match status" value="1"/>
</dbReference>
<feature type="domain" description="Coenzyme F420:L-glutamate ligase-like" evidence="1">
    <location>
        <begin position="9"/>
        <end position="156"/>
    </location>
</feature>
<keyword evidence="3" id="KW-1185">Reference proteome</keyword>
<dbReference type="SUPFAM" id="SSF144010">
    <property type="entry name" value="CofE-like"/>
    <property type="match status" value="1"/>
</dbReference>
<proteinExistence type="predicted"/>